<dbReference type="SUPFAM" id="SSF47413">
    <property type="entry name" value="lambda repressor-like DNA-binding domains"/>
    <property type="match status" value="1"/>
</dbReference>
<evidence type="ECO:0000313" key="1">
    <source>
        <dbReference type="EMBL" id="OBZ77980.1"/>
    </source>
</evidence>
<evidence type="ECO:0000313" key="2">
    <source>
        <dbReference type="Proteomes" id="UP000092993"/>
    </source>
</evidence>
<proteinExistence type="predicted"/>
<dbReference type="GO" id="GO:0003677">
    <property type="term" value="F:DNA binding"/>
    <property type="evidence" value="ECO:0007669"/>
    <property type="project" value="InterPro"/>
</dbReference>
<gene>
    <name evidence="1" type="ORF">A0H81_01792</name>
</gene>
<dbReference type="Proteomes" id="UP000092993">
    <property type="component" value="Unassembled WGS sequence"/>
</dbReference>
<keyword evidence="2" id="KW-1185">Reference proteome</keyword>
<sequence>MDSPSTSSSIKRRQLSEVGRRLRNDFFVANSNPTKEELKALHAIIVVQSGCEHYTYKNLQHWLVQRQKSKMDLNIPTNINMGYLSEWLKFNPNPDYLTLMAWAKALNVNVTQIVAWIEEIVNNSQSSMSSFVPSELMPPPFTAPLLPYPYISE</sequence>
<dbReference type="AlphaFoldDB" id="A0A1C7MM79"/>
<name>A0A1C7MM79_GRIFR</name>
<organism evidence="1 2">
    <name type="scientific">Grifola frondosa</name>
    <name type="common">Maitake</name>
    <name type="synonym">Polyporus frondosus</name>
    <dbReference type="NCBI Taxonomy" id="5627"/>
    <lineage>
        <taxon>Eukaryota</taxon>
        <taxon>Fungi</taxon>
        <taxon>Dikarya</taxon>
        <taxon>Basidiomycota</taxon>
        <taxon>Agaricomycotina</taxon>
        <taxon>Agaricomycetes</taxon>
        <taxon>Polyporales</taxon>
        <taxon>Grifolaceae</taxon>
        <taxon>Grifola</taxon>
    </lineage>
</organism>
<accession>A0A1C7MM79</accession>
<dbReference type="InterPro" id="IPR010982">
    <property type="entry name" value="Lambda_DNA-bd_dom_sf"/>
</dbReference>
<dbReference type="EMBL" id="LUGG01000002">
    <property type="protein sequence ID" value="OBZ77980.1"/>
    <property type="molecule type" value="Genomic_DNA"/>
</dbReference>
<protein>
    <submittedName>
        <fullName evidence="1">Uncharacterized protein</fullName>
    </submittedName>
</protein>
<reference evidence="1 2" key="1">
    <citation type="submission" date="2016-03" db="EMBL/GenBank/DDBJ databases">
        <title>Whole genome sequencing of Grifola frondosa 9006-11.</title>
        <authorList>
            <person name="Min B."/>
            <person name="Park H."/>
            <person name="Kim J.-G."/>
            <person name="Cho H."/>
            <person name="Oh Y.-L."/>
            <person name="Kong W.-S."/>
            <person name="Choi I.-G."/>
        </authorList>
    </citation>
    <scope>NUCLEOTIDE SEQUENCE [LARGE SCALE GENOMIC DNA]</scope>
    <source>
        <strain evidence="1 2">9006-11</strain>
    </source>
</reference>
<comment type="caution">
    <text evidence="1">The sequence shown here is derived from an EMBL/GenBank/DDBJ whole genome shotgun (WGS) entry which is preliminary data.</text>
</comment>